<accession>A0AAV1J0U2</accession>
<comment type="caution">
    <text evidence="2">The sequence shown here is derived from an EMBL/GenBank/DDBJ whole genome shotgun (WGS) entry which is preliminary data.</text>
</comment>
<evidence type="ECO:0000256" key="1">
    <source>
        <dbReference type="SAM" id="MobiDB-lite"/>
    </source>
</evidence>
<evidence type="ECO:0000313" key="2">
    <source>
        <dbReference type="EMBL" id="CAK1542657.1"/>
    </source>
</evidence>
<organism evidence="2 3">
    <name type="scientific">Leptosia nina</name>
    <dbReference type="NCBI Taxonomy" id="320188"/>
    <lineage>
        <taxon>Eukaryota</taxon>
        <taxon>Metazoa</taxon>
        <taxon>Ecdysozoa</taxon>
        <taxon>Arthropoda</taxon>
        <taxon>Hexapoda</taxon>
        <taxon>Insecta</taxon>
        <taxon>Pterygota</taxon>
        <taxon>Neoptera</taxon>
        <taxon>Endopterygota</taxon>
        <taxon>Lepidoptera</taxon>
        <taxon>Glossata</taxon>
        <taxon>Ditrysia</taxon>
        <taxon>Papilionoidea</taxon>
        <taxon>Pieridae</taxon>
        <taxon>Pierinae</taxon>
        <taxon>Leptosia</taxon>
    </lineage>
</organism>
<protein>
    <submittedName>
        <fullName evidence="2">Uncharacterized protein</fullName>
    </submittedName>
</protein>
<evidence type="ECO:0000313" key="3">
    <source>
        <dbReference type="Proteomes" id="UP001497472"/>
    </source>
</evidence>
<reference evidence="2 3" key="1">
    <citation type="submission" date="2023-11" db="EMBL/GenBank/DDBJ databases">
        <authorList>
            <person name="Okamura Y."/>
        </authorList>
    </citation>
    <scope>NUCLEOTIDE SEQUENCE [LARGE SCALE GENOMIC DNA]</scope>
</reference>
<dbReference type="PANTHER" id="PTHR47412">
    <property type="entry name" value="FI01434P-RELATED"/>
    <property type="match status" value="1"/>
</dbReference>
<gene>
    <name evidence="2" type="ORF">LNINA_LOCUS2532</name>
</gene>
<keyword evidence="3" id="KW-1185">Reference proteome</keyword>
<dbReference type="PANTHER" id="PTHR47412:SF1">
    <property type="entry name" value="FI01434P-RELATED"/>
    <property type="match status" value="1"/>
</dbReference>
<dbReference type="EMBL" id="CAVLEF010000003">
    <property type="protein sequence ID" value="CAK1542657.1"/>
    <property type="molecule type" value="Genomic_DNA"/>
</dbReference>
<name>A0AAV1J0U2_9NEOP</name>
<dbReference type="Pfam" id="PF13896">
    <property type="entry name" value="Glyco_transf_49"/>
    <property type="match status" value="1"/>
</dbReference>
<proteinExistence type="predicted"/>
<feature type="region of interest" description="Disordered" evidence="1">
    <location>
        <begin position="132"/>
        <end position="152"/>
    </location>
</feature>
<dbReference type="AlphaFoldDB" id="A0AAV1J0U2"/>
<sequence length="152" mass="18117">MIQSNRAMYFHQKVCSHCQRFPGLQTWLLRPSRTSLEPMLIARREYPYHRWEPLYFGTNKEPWYSEMLSWDGRQDKMTQMLELCLQDYRMVVLDGGFLCHAAASKNSSNNARAQFLNRQRYQNIVASFKDKYPDHPKLEKNPISPDDARLLR</sequence>
<dbReference type="Proteomes" id="UP001497472">
    <property type="component" value="Unassembled WGS sequence"/>
</dbReference>